<evidence type="ECO:0000256" key="4">
    <source>
        <dbReference type="ARBA" id="ARBA00022553"/>
    </source>
</evidence>
<evidence type="ECO:0000256" key="11">
    <source>
        <dbReference type="ARBA" id="ARBA00023012"/>
    </source>
</evidence>
<dbReference type="GO" id="GO:0016020">
    <property type="term" value="C:membrane"/>
    <property type="evidence" value="ECO:0007669"/>
    <property type="project" value="UniProtKB-SubCell"/>
</dbReference>
<dbReference type="Pfam" id="PF07568">
    <property type="entry name" value="HisKA_2"/>
    <property type="match status" value="1"/>
</dbReference>
<feature type="domain" description="Histidine kinase" evidence="14">
    <location>
        <begin position="246"/>
        <end position="349"/>
    </location>
</feature>
<accession>A0A840YC76</accession>
<keyword evidence="10 13" id="KW-1133">Transmembrane helix</keyword>
<evidence type="ECO:0000256" key="6">
    <source>
        <dbReference type="ARBA" id="ARBA00022692"/>
    </source>
</evidence>
<evidence type="ECO:0000313" key="16">
    <source>
        <dbReference type="Proteomes" id="UP000580654"/>
    </source>
</evidence>
<dbReference type="InterPro" id="IPR025201">
    <property type="entry name" value="KdpD_TM"/>
</dbReference>
<dbReference type="GO" id="GO:0005524">
    <property type="term" value="F:ATP binding"/>
    <property type="evidence" value="ECO:0007669"/>
    <property type="project" value="UniProtKB-KW"/>
</dbReference>
<evidence type="ECO:0000256" key="2">
    <source>
        <dbReference type="ARBA" id="ARBA00004141"/>
    </source>
</evidence>
<evidence type="ECO:0000256" key="9">
    <source>
        <dbReference type="ARBA" id="ARBA00022840"/>
    </source>
</evidence>
<organism evidence="15 16">
    <name type="scientific">Muricoccus pecuniae</name>
    <dbReference type="NCBI Taxonomy" id="693023"/>
    <lineage>
        <taxon>Bacteria</taxon>
        <taxon>Pseudomonadati</taxon>
        <taxon>Pseudomonadota</taxon>
        <taxon>Alphaproteobacteria</taxon>
        <taxon>Acetobacterales</taxon>
        <taxon>Roseomonadaceae</taxon>
        <taxon>Muricoccus</taxon>
    </lineage>
</organism>
<proteinExistence type="predicted"/>
<feature type="transmembrane region" description="Helical" evidence="13">
    <location>
        <begin position="21"/>
        <end position="40"/>
    </location>
</feature>
<dbReference type="InterPro" id="IPR003594">
    <property type="entry name" value="HATPase_dom"/>
</dbReference>
<keyword evidence="16" id="KW-1185">Reference proteome</keyword>
<dbReference type="Gene3D" id="1.20.120.620">
    <property type="entry name" value="Backbone structure of the membrane domain of e. Coli histidine kinase receptor kdpd"/>
    <property type="match status" value="1"/>
</dbReference>
<feature type="transmembrane region" description="Helical" evidence="13">
    <location>
        <begin position="46"/>
        <end position="64"/>
    </location>
</feature>
<name>A0A840YC76_9PROT</name>
<evidence type="ECO:0000256" key="10">
    <source>
        <dbReference type="ARBA" id="ARBA00022989"/>
    </source>
</evidence>
<evidence type="ECO:0000259" key="14">
    <source>
        <dbReference type="PROSITE" id="PS50109"/>
    </source>
</evidence>
<dbReference type="GO" id="GO:0000160">
    <property type="term" value="P:phosphorelay signal transduction system"/>
    <property type="evidence" value="ECO:0007669"/>
    <property type="project" value="UniProtKB-KW"/>
</dbReference>
<dbReference type="InterPro" id="IPR036890">
    <property type="entry name" value="HATPase_C_sf"/>
</dbReference>
<dbReference type="InterPro" id="IPR038318">
    <property type="entry name" value="KdpD_sf"/>
</dbReference>
<sequence length="352" mass="37189">MPVQKLFARAVGACQALPVPVRYAITLAVTLGVFAVRRLADSVLPSGYPFLLSFIGILLCSALFDRGAGLLATLVSALLATYFYISPVGSLSVEEVSDLVALILFIAVGATVAFVVEALNRAVARANRAERARTLLLQEFRHRTRNDLNALVGLLRLRARSAPSEAARDGLQEAANHAFAMARVHARLAPDDGAEDRDPTFVDTRDFVTGLCADLDGMHLGAGLRPVAVVAEAEAHLIPSDRAVPLGLVLNEAVTNALKYAFPEDRSGTVRVGFAREGDDYLLTIRDDGLGLPEEGDLEDAPPAAPHAGSGLGTRLLRGLAAQLRGSFSRLPGEDGVGTVVTLRFPVLAPGG</sequence>
<comment type="catalytic activity">
    <reaction evidence="1">
        <text>ATP + protein L-histidine = ADP + protein N-phospho-L-histidine.</text>
        <dbReference type="EC" id="2.7.13.3"/>
    </reaction>
</comment>
<dbReference type="InterPro" id="IPR004358">
    <property type="entry name" value="Sig_transdc_His_kin-like_C"/>
</dbReference>
<dbReference type="PANTHER" id="PTHR41523">
    <property type="entry name" value="TWO-COMPONENT SYSTEM SENSOR PROTEIN"/>
    <property type="match status" value="1"/>
</dbReference>
<evidence type="ECO:0000256" key="8">
    <source>
        <dbReference type="ARBA" id="ARBA00022777"/>
    </source>
</evidence>
<evidence type="ECO:0000313" key="15">
    <source>
        <dbReference type="EMBL" id="MBB5692142.1"/>
    </source>
</evidence>
<dbReference type="GO" id="GO:0004673">
    <property type="term" value="F:protein histidine kinase activity"/>
    <property type="evidence" value="ECO:0007669"/>
    <property type="project" value="UniProtKB-EC"/>
</dbReference>
<keyword evidence="12 13" id="KW-0472">Membrane</keyword>
<keyword evidence="6 13" id="KW-0812">Transmembrane</keyword>
<dbReference type="PANTHER" id="PTHR41523:SF8">
    <property type="entry name" value="ETHYLENE RESPONSE SENSOR PROTEIN"/>
    <property type="match status" value="1"/>
</dbReference>
<dbReference type="Pfam" id="PF13493">
    <property type="entry name" value="DUF4118"/>
    <property type="match status" value="1"/>
</dbReference>
<dbReference type="InterPro" id="IPR011495">
    <property type="entry name" value="Sig_transdc_His_kin_sub2_dim/P"/>
</dbReference>
<keyword evidence="9" id="KW-0067">ATP-binding</keyword>
<dbReference type="AlphaFoldDB" id="A0A840YC76"/>
<gene>
    <name evidence="15" type="ORF">FHS87_000153</name>
</gene>
<dbReference type="SMART" id="SM00387">
    <property type="entry name" value="HATPase_c"/>
    <property type="match status" value="1"/>
</dbReference>
<keyword evidence="5" id="KW-0808">Transferase</keyword>
<protein>
    <recommendedName>
        <fullName evidence="3">histidine kinase</fullName>
        <ecNumber evidence="3">2.7.13.3</ecNumber>
    </recommendedName>
</protein>
<keyword evidence="8 15" id="KW-0418">Kinase</keyword>
<dbReference type="SUPFAM" id="SSF55874">
    <property type="entry name" value="ATPase domain of HSP90 chaperone/DNA topoisomerase II/histidine kinase"/>
    <property type="match status" value="1"/>
</dbReference>
<evidence type="ECO:0000256" key="5">
    <source>
        <dbReference type="ARBA" id="ARBA00022679"/>
    </source>
</evidence>
<dbReference type="InterPro" id="IPR005467">
    <property type="entry name" value="His_kinase_dom"/>
</dbReference>
<dbReference type="RefSeq" id="WP_184512811.1">
    <property type="nucleotide sequence ID" value="NZ_JACIJD010000001.1"/>
</dbReference>
<evidence type="ECO:0000256" key="3">
    <source>
        <dbReference type="ARBA" id="ARBA00012438"/>
    </source>
</evidence>
<feature type="transmembrane region" description="Helical" evidence="13">
    <location>
        <begin position="99"/>
        <end position="119"/>
    </location>
</feature>
<dbReference type="Pfam" id="PF13581">
    <property type="entry name" value="HATPase_c_2"/>
    <property type="match status" value="1"/>
</dbReference>
<keyword evidence="7" id="KW-0547">Nucleotide-binding</keyword>
<dbReference type="EC" id="2.7.13.3" evidence="3"/>
<keyword evidence="4" id="KW-0597">Phosphoprotein</keyword>
<dbReference type="Gene3D" id="3.30.565.10">
    <property type="entry name" value="Histidine kinase-like ATPase, C-terminal domain"/>
    <property type="match status" value="1"/>
</dbReference>
<comment type="caution">
    <text evidence="15">The sequence shown here is derived from an EMBL/GenBank/DDBJ whole genome shotgun (WGS) entry which is preliminary data.</text>
</comment>
<dbReference type="EMBL" id="JACIJD010000001">
    <property type="protein sequence ID" value="MBB5692142.1"/>
    <property type="molecule type" value="Genomic_DNA"/>
</dbReference>
<keyword evidence="11" id="KW-0902">Two-component regulatory system</keyword>
<reference evidence="15 16" key="1">
    <citation type="submission" date="2020-08" db="EMBL/GenBank/DDBJ databases">
        <title>Genomic Encyclopedia of Type Strains, Phase IV (KMG-IV): sequencing the most valuable type-strain genomes for metagenomic binning, comparative biology and taxonomic classification.</title>
        <authorList>
            <person name="Goeker M."/>
        </authorList>
    </citation>
    <scope>NUCLEOTIDE SEQUENCE [LARGE SCALE GENOMIC DNA]</scope>
    <source>
        <strain evidence="15 16">DSM 25622</strain>
    </source>
</reference>
<feature type="transmembrane region" description="Helical" evidence="13">
    <location>
        <begin position="71"/>
        <end position="93"/>
    </location>
</feature>
<comment type="subcellular location">
    <subcellularLocation>
        <location evidence="2">Membrane</location>
        <topology evidence="2">Multi-pass membrane protein</topology>
    </subcellularLocation>
</comment>
<dbReference type="PROSITE" id="PS50109">
    <property type="entry name" value="HIS_KIN"/>
    <property type="match status" value="1"/>
</dbReference>
<dbReference type="Proteomes" id="UP000580654">
    <property type="component" value="Unassembled WGS sequence"/>
</dbReference>
<evidence type="ECO:0000256" key="12">
    <source>
        <dbReference type="ARBA" id="ARBA00023136"/>
    </source>
</evidence>
<dbReference type="PRINTS" id="PR00344">
    <property type="entry name" value="BCTRLSENSOR"/>
</dbReference>
<evidence type="ECO:0000256" key="1">
    <source>
        <dbReference type="ARBA" id="ARBA00000085"/>
    </source>
</evidence>
<evidence type="ECO:0000256" key="7">
    <source>
        <dbReference type="ARBA" id="ARBA00022741"/>
    </source>
</evidence>
<evidence type="ECO:0000256" key="13">
    <source>
        <dbReference type="SAM" id="Phobius"/>
    </source>
</evidence>